<reference evidence="3" key="1">
    <citation type="submission" date="2020-10" db="EMBL/GenBank/DDBJ databases">
        <title>Catharus ustulatus (Swainson's thrush) genome, bCatUst1, primary haplotype v2.</title>
        <authorList>
            <person name="Delmore K."/>
            <person name="Vafadar M."/>
            <person name="Formenti G."/>
            <person name="Chow W."/>
            <person name="Pelan S."/>
            <person name="Howe K."/>
            <person name="Rhie A."/>
            <person name="Mountcastle J."/>
            <person name="Haase B."/>
            <person name="Fedrigo O."/>
            <person name="Jarvis E.D."/>
        </authorList>
    </citation>
    <scope>NUCLEOTIDE SEQUENCE [LARGE SCALE GENOMIC DNA]</scope>
</reference>
<dbReference type="InterPro" id="IPR050105">
    <property type="entry name" value="MoCo_biosynth_MoaA/MoaC"/>
</dbReference>
<keyword evidence="4" id="KW-1185">Reference proteome</keyword>
<dbReference type="Ensembl" id="ENSCUST00005002798.1">
    <property type="protein sequence ID" value="ENSCUSP00005002654.1"/>
    <property type="gene ID" value="ENSCUSG00005001833.1"/>
</dbReference>
<protein>
    <submittedName>
        <fullName evidence="3">Uncharacterized protein</fullName>
    </submittedName>
</protein>
<proteinExistence type="predicted"/>
<dbReference type="PANTHER" id="PTHR22960:SF0">
    <property type="entry name" value="MOLYBDENUM COFACTOR BIOSYNTHESIS PROTEIN 1"/>
    <property type="match status" value="1"/>
</dbReference>
<dbReference type="Proteomes" id="UP000694563">
    <property type="component" value="Chromosome 3"/>
</dbReference>
<dbReference type="PANTHER" id="PTHR22960">
    <property type="entry name" value="MOLYBDOPTERIN COFACTOR SYNTHESIS PROTEIN A"/>
    <property type="match status" value="1"/>
</dbReference>
<evidence type="ECO:0000256" key="1">
    <source>
        <dbReference type="ARBA" id="ARBA00005046"/>
    </source>
</evidence>
<name>A0A8C3TP34_CATUS</name>
<accession>A0A8C3TP34</accession>
<dbReference type="GO" id="GO:0061798">
    <property type="term" value="F:GTP 3',8'-cyclase activity"/>
    <property type="evidence" value="ECO:0007669"/>
    <property type="project" value="TreeGrafter"/>
</dbReference>
<dbReference type="GO" id="GO:0006777">
    <property type="term" value="P:Mo-molybdopterin cofactor biosynthetic process"/>
    <property type="evidence" value="ECO:0007669"/>
    <property type="project" value="UniProtKB-KW"/>
</dbReference>
<dbReference type="Gene3D" id="3.20.20.70">
    <property type="entry name" value="Aldolase class I"/>
    <property type="match status" value="1"/>
</dbReference>
<reference evidence="3" key="2">
    <citation type="submission" date="2025-08" db="UniProtKB">
        <authorList>
            <consortium name="Ensembl"/>
        </authorList>
    </citation>
    <scope>IDENTIFICATION</scope>
</reference>
<dbReference type="AlphaFoldDB" id="A0A8C3TP34"/>
<evidence type="ECO:0000256" key="2">
    <source>
        <dbReference type="ARBA" id="ARBA00023150"/>
    </source>
</evidence>
<dbReference type="InterPro" id="IPR058240">
    <property type="entry name" value="rSAM_sf"/>
</dbReference>
<reference evidence="3" key="3">
    <citation type="submission" date="2025-09" db="UniProtKB">
        <authorList>
            <consortium name="Ensembl"/>
        </authorList>
    </citation>
    <scope>IDENTIFICATION</scope>
</reference>
<dbReference type="SUPFAM" id="SSF102114">
    <property type="entry name" value="Radical SAM enzymes"/>
    <property type="match status" value="1"/>
</dbReference>
<evidence type="ECO:0000313" key="3">
    <source>
        <dbReference type="Ensembl" id="ENSCUSP00005002654.1"/>
    </source>
</evidence>
<dbReference type="GO" id="GO:0061799">
    <property type="term" value="F:cyclic pyranopterin monophosphate synthase activity"/>
    <property type="evidence" value="ECO:0007669"/>
    <property type="project" value="TreeGrafter"/>
</dbReference>
<comment type="pathway">
    <text evidence="1">Cofactor biosynthesis; molybdopterin biosynthesis.</text>
</comment>
<sequence length="112" mass="12504">EVLQPSEQLCRLIWSCSSRSSSFLCPHSRRGRFVLEHGAPFSAFLTDSFGRQHNYLRISLTEKCNLRCKYNDALCAQSLCKQESSYLGIPTITSAKSVVMSQCLPVELGVSV</sequence>
<evidence type="ECO:0000313" key="4">
    <source>
        <dbReference type="Proteomes" id="UP000694563"/>
    </source>
</evidence>
<dbReference type="InterPro" id="IPR013785">
    <property type="entry name" value="Aldolase_TIM"/>
</dbReference>
<organism evidence="3 4">
    <name type="scientific">Catharus ustulatus</name>
    <name type="common">Russet-backed thrush</name>
    <name type="synonym">Hylocichla ustulatus</name>
    <dbReference type="NCBI Taxonomy" id="91951"/>
    <lineage>
        <taxon>Eukaryota</taxon>
        <taxon>Metazoa</taxon>
        <taxon>Chordata</taxon>
        <taxon>Craniata</taxon>
        <taxon>Vertebrata</taxon>
        <taxon>Euteleostomi</taxon>
        <taxon>Archelosauria</taxon>
        <taxon>Archosauria</taxon>
        <taxon>Dinosauria</taxon>
        <taxon>Saurischia</taxon>
        <taxon>Theropoda</taxon>
        <taxon>Coelurosauria</taxon>
        <taxon>Aves</taxon>
        <taxon>Neognathae</taxon>
        <taxon>Neoaves</taxon>
        <taxon>Telluraves</taxon>
        <taxon>Australaves</taxon>
        <taxon>Passeriformes</taxon>
        <taxon>Turdidae</taxon>
        <taxon>Catharus</taxon>
    </lineage>
</organism>
<keyword evidence="2" id="KW-0501">Molybdenum cofactor biosynthesis</keyword>